<feature type="transmembrane region" description="Helical" evidence="7">
    <location>
        <begin position="639"/>
        <end position="658"/>
    </location>
</feature>
<dbReference type="EMBL" id="CADEAL010000080">
    <property type="protein sequence ID" value="CAB1413959.1"/>
    <property type="molecule type" value="Genomic_DNA"/>
</dbReference>
<dbReference type="InterPro" id="IPR000203">
    <property type="entry name" value="GPS"/>
</dbReference>
<dbReference type="PRINTS" id="PR00249">
    <property type="entry name" value="GPCRSECRETIN"/>
</dbReference>
<feature type="transmembrane region" description="Helical" evidence="7">
    <location>
        <begin position="507"/>
        <end position="530"/>
    </location>
</feature>
<sequence length="726" mass="80685">MTPKCWITWVLLSGLLWNFVAPGKKTGVDKKLEKCLKNHEKIIFFQDTFNLFISASNPINHSRVHCNGTNKGPRSDQEKKACIVFIKQKDTVEEILKEFFPQMGGKDSSHLLRLSKWYIKNIDTVYVVGGKNCCSTLCDFTASNPLATDCLNAEDDFNPPTVEGSCWVRRVCAKKLCKNPDKEGDLCDKIGINIRYIINLTATTGKCYDCQPSKEKPKKEKKVEEKPLTENGKIDPAAASETMKVMTNIAFTMNETSAALSGGEGVQGIIKKITETEEVSFGYSSPNDHLSIISDSSVLQSFSRSVSVSIEAMDKARSSNLSDPFIAIIRFTNMAQDEKNSTVLGDEVLGVEMGTVIDNLTDPIGINFLNMIYEGIPSCQSWNGDGNLPNWTTDGCETHQNGTDITCRCTHLTFFAILLAPPNQTISSTDLKNLTVITKVGCGLSMFFLCIVLFMHFLIRRTKATDSTKILINLVLALCLLDLLFLINSSVAGMKNAVGCKVVAALMHYSMLATFTWFAVQALHLCIQLYTKGNIVIHRYMLKVCLASWLTPSVIVVVLLVLGKYGEQVIQAVDPSENVTMCWINDGNVHYIVNIGYYAIVFILTFTTFTVMLSWLCINKKTKKDDKPVNKTEISLMTVMGLCCMMGVTWGFAFFAYGDLRIPSYYIFTVLNSFQGFFLFIYYYKSRSSRAPKTSESDNSTSASRTTTIGPDLLGLDNPYINVAGK</sequence>
<keyword evidence="4 7" id="KW-0472">Membrane</keyword>
<feature type="chain" id="PRO_5040495762" evidence="8">
    <location>
        <begin position="23"/>
        <end position="726"/>
    </location>
</feature>
<dbReference type="GO" id="GO:0007166">
    <property type="term" value="P:cell surface receptor signaling pathway"/>
    <property type="evidence" value="ECO:0007669"/>
    <property type="project" value="InterPro"/>
</dbReference>
<dbReference type="InterPro" id="IPR000832">
    <property type="entry name" value="GPCR_2_secretin-like"/>
</dbReference>
<dbReference type="Gene3D" id="1.20.1070.10">
    <property type="entry name" value="Rhodopsin 7-helix transmembrane proteins"/>
    <property type="match status" value="1"/>
</dbReference>
<feature type="domain" description="G-protein coupled receptors family 2 profile 2" evidence="10">
    <location>
        <begin position="434"/>
        <end position="687"/>
    </location>
</feature>
<organism evidence="11 12">
    <name type="scientific">Pleuronectes platessa</name>
    <name type="common">European plaice</name>
    <dbReference type="NCBI Taxonomy" id="8262"/>
    <lineage>
        <taxon>Eukaryota</taxon>
        <taxon>Metazoa</taxon>
        <taxon>Chordata</taxon>
        <taxon>Craniata</taxon>
        <taxon>Vertebrata</taxon>
        <taxon>Euteleostomi</taxon>
        <taxon>Actinopterygii</taxon>
        <taxon>Neopterygii</taxon>
        <taxon>Teleostei</taxon>
        <taxon>Neoteleostei</taxon>
        <taxon>Acanthomorphata</taxon>
        <taxon>Carangaria</taxon>
        <taxon>Pleuronectiformes</taxon>
        <taxon>Pleuronectoidei</taxon>
        <taxon>Pleuronectidae</taxon>
        <taxon>Pleuronectes</taxon>
    </lineage>
</organism>
<dbReference type="Pfam" id="PF00002">
    <property type="entry name" value="7tm_2"/>
    <property type="match status" value="1"/>
</dbReference>
<keyword evidence="2 7" id="KW-0812">Transmembrane</keyword>
<dbReference type="Proteomes" id="UP001153269">
    <property type="component" value="Unassembled WGS sequence"/>
</dbReference>
<dbReference type="GO" id="GO:0005886">
    <property type="term" value="C:plasma membrane"/>
    <property type="evidence" value="ECO:0007669"/>
    <property type="project" value="TreeGrafter"/>
</dbReference>
<dbReference type="SMART" id="SM00303">
    <property type="entry name" value="GPS"/>
    <property type="match status" value="1"/>
</dbReference>
<dbReference type="PANTHER" id="PTHR12011:SF474">
    <property type="entry name" value="ADHESION G PROTEIN-COUPLED RECEPTOR G11-RELATED"/>
    <property type="match status" value="1"/>
</dbReference>
<feature type="region of interest" description="Disordered" evidence="6">
    <location>
        <begin position="690"/>
        <end position="710"/>
    </location>
</feature>
<feature type="domain" description="GAIN-B" evidence="9">
    <location>
        <begin position="286"/>
        <end position="425"/>
    </location>
</feature>
<dbReference type="AlphaFoldDB" id="A0A9N7Y7A1"/>
<proteinExistence type="predicted"/>
<gene>
    <name evidence="11" type="ORF">PLEPLA_LOCUS1662</name>
</gene>
<feature type="transmembrane region" description="Helical" evidence="7">
    <location>
        <begin position="436"/>
        <end position="458"/>
    </location>
</feature>
<evidence type="ECO:0000256" key="7">
    <source>
        <dbReference type="SAM" id="Phobius"/>
    </source>
</evidence>
<evidence type="ECO:0000259" key="9">
    <source>
        <dbReference type="PROSITE" id="PS50221"/>
    </source>
</evidence>
<comment type="subcellular location">
    <subcellularLocation>
        <location evidence="1">Membrane</location>
        <topology evidence="1">Multi-pass membrane protein</topology>
    </subcellularLocation>
</comment>
<accession>A0A9N7Y7A1</accession>
<protein>
    <submittedName>
        <fullName evidence="11">Uncharacterized protein</fullName>
    </submittedName>
</protein>
<evidence type="ECO:0000313" key="11">
    <source>
        <dbReference type="EMBL" id="CAB1413959.1"/>
    </source>
</evidence>
<dbReference type="Pfam" id="PF01825">
    <property type="entry name" value="GPS"/>
    <property type="match status" value="1"/>
</dbReference>
<evidence type="ECO:0000256" key="6">
    <source>
        <dbReference type="SAM" id="MobiDB-lite"/>
    </source>
</evidence>
<feature type="transmembrane region" description="Helical" evidence="7">
    <location>
        <begin position="470"/>
        <end position="487"/>
    </location>
</feature>
<name>A0A9N7Y7A1_PLEPL</name>
<keyword evidence="12" id="KW-1185">Reference proteome</keyword>
<dbReference type="GO" id="GO:0004930">
    <property type="term" value="F:G protein-coupled receptor activity"/>
    <property type="evidence" value="ECO:0007669"/>
    <property type="project" value="InterPro"/>
</dbReference>
<feature type="transmembrane region" description="Helical" evidence="7">
    <location>
        <begin position="664"/>
        <end position="684"/>
    </location>
</feature>
<feature type="signal peptide" evidence="8">
    <location>
        <begin position="1"/>
        <end position="22"/>
    </location>
</feature>
<dbReference type="InterPro" id="IPR057244">
    <property type="entry name" value="GAIN_B"/>
</dbReference>
<dbReference type="PANTHER" id="PTHR12011">
    <property type="entry name" value="ADHESION G-PROTEIN COUPLED RECEPTOR"/>
    <property type="match status" value="1"/>
</dbReference>
<reference evidence="11" key="1">
    <citation type="submission" date="2020-03" db="EMBL/GenBank/DDBJ databases">
        <authorList>
            <person name="Weist P."/>
        </authorList>
    </citation>
    <scope>NUCLEOTIDE SEQUENCE</scope>
</reference>
<dbReference type="InterPro" id="IPR017981">
    <property type="entry name" value="GPCR_2-like_7TM"/>
</dbReference>
<evidence type="ECO:0000313" key="12">
    <source>
        <dbReference type="Proteomes" id="UP001153269"/>
    </source>
</evidence>
<evidence type="ECO:0000259" key="10">
    <source>
        <dbReference type="PROSITE" id="PS50261"/>
    </source>
</evidence>
<feature type="transmembrane region" description="Helical" evidence="7">
    <location>
        <begin position="542"/>
        <end position="562"/>
    </location>
</feature>
<keyword evidence="8" id="KW-0732">Signal</keyword>
<dbReference type="GO" id="GO:0007189">
    <property type="term" value="P:adenylate cyclase-activating G protein-coupled receptor signaling pathway"/>
    <property type="evidence" value="ECO:0007669"/>
    <property type="project" value="TreeGrafter"/>
</dbReference>
<feature type="transmembrane region" description="Helical" evidence="7">
    <location>
        <begin position="595"/>
        <end position="618"/>
    </location>
</feature>
<keyword evidence="3 7" id="KW-1133">Transmembrane helix</keyword>
<evidence type="ECO:0000256" key="2">
    <source>
        <dbReference type="ARBA" id="ARBA00022692"/>
    </source>
</evidence>
<evidence type="ECO:0000256" key="8">
    <source>
        <dbReference type="SAM" id="SignalP"/>
    </source>
</evidence>
<dbReference type="Gene3D" id="2.60.220.50">
    <property type="match status" value="1"/>
</dbReference>
<comment type="caution">
    <text evidence="11">The sequence shown here is derived from an EMBL/GenBank/DDBJ whole genome shotgun (WGS) entry which is preliminary data.</text>
</comment>
<evidence type="ECO:0000256" key="5">
    <source>
        <dbReference type="ARBA" id="ARBA00023157"/>
    </source>
</evidence>
<dbReference type="PROSITE" id="PS50221">
    <property type="entry name" value="GAIN_B"/>
    <property type="match status" value="1"/>
</dbReference>
<evidence type="ECO:0000256" key="1">
    <source>
        <dbReference type="ARBA" id="ARBA00004141"/>
    </source>
</evidence>
<keyword evidence="5" id="KW-1015">Disulfide bond</keyword>
<dbReference type="PROSITE" id="PS50261">
    <property type="entry name" value="G_PROTEIN_RECEP_F2_4"/>
    <property type="match status" value="1"/>
</dbReference>
<evidence type="ECO:0000256" key="3">
    <source>
        <dbReference type="ARBA" id="ARBA00022989"/>
    </source>
</evidence>
<feature type="compositionally biased region" description="Polar residues" evidence="6">
    <location>
        <begin position="690"/>
        <end position="709"/>
    </location>
</feature>
<dbReference type="InterPro" id="IPR046338">
    <property type="entry name" value="GAIN_dom_sf"/>
</dbReference>
<evidence type="ECO:0000256" key="4">
    <source>
        <dbReference type="ARBA" id="ARBA00023136"/>
    </source>
</evidence>